<sequence>MKFTGLTLTVAVLAGLAAAAPAPVVDGQKVCSSLKGDNFNCPFGQICVLATDADGKSTTGICQSR</sequence>
<dbReference type="Proteomes" id="UP000827724">
    <property type="component" value="Unassembled WGS sequence"/>
</dbReference>
<name>A0A9P8QFM4_9HYPO</name>
<keyword evidence="3" id="KW-1185">Reference proteome</keyword>
<organism evidence="2 3">
    <name type="scientific">Trichoderma cornu-damae</name>
    <dbReference type="NCBI Taxonomy" id="654480"/>
    <lineage>
        <taxon>Eukaryota</taxon>
        <taxon>Fungi</taxon>
        <taxon>Dikarya</taxon>
        <taxon>Ascomycota</taxon>
        <taxon>Pezizomycotina</taxon>
        <taxon>Sordariomycetes</taxon>
        <taxon>Hypocreomycetidae</taxon>
        <taxon>Hypocreales</taxon>
        <taxon>Hypocreaceae</taxon>
        <taxon>Trichoderma</taxon>
    </lineage>
</organism>
<dbReference type="AlphaFoldDB" id="A0A9P8QFM4"/>
<proteinExistence type="predicted"/>
<feature type="signal peptide" evidence="1">
    <location>
        <begin position="1"/>
        <end position="27"/>
    </location>
</feature>
<feature type="chain" id="PRO_5040383803" description="SSCRP protein" evidence="1">
    <location>
        <begin position="28"/>
        <end position="65"/>
    </location>
</feature>
<comment type="caution">
    <text evidence="2">The sequence shown here is derived from an EMBL/GenBank/DDBJ whole genome shotgun (WGS) entry which is preliminary data.</text>
</comment>
<evidence type="ECO:0008006" key="4">
    <source>
        <dbReference type="Google" id="ProtNLM"/>
    </source>
</evidence>
<evidence type="ECO:0000256" key="1">
    <source>
        <dbReference type="SAM" id="SignalP"/>
    </source>
</evidence>
<accession>A0A9P8QFM4</accession>
<protein>
    <recommendedName>
        <fullName evidence="4">SSCRP protein</fullName>
    </recommendedName>
</protein>
<evidence type="ECO:0000313" key="3">
    <source>
        <dbReference type="Proteomes" id="UP000827724"/>
    </source>
</evidence>
<keyword evidence="1" id="KW-0732">Signal</keyword>
<gene>
    <name evidence="2" type="ORF">Trco_008464</name>
</gene>
<reference evidence="2" key="1">
    <citation type="submission" date="2021-08" db="EMBL/GenBank/DDBJ databases">
        <title>Chromosome-Level Trichoderma cornu-damae using Hi-C Data.</title>
        <authorList>
            <person name="Kim C.S."/>
        </authorList>
    </citation>
    <scope>NUCLEOTIDE SEQUENCE</scope>
    <source>
        <strain evidence="2">KA19-0412C</strain>
    </source>
</reference>
<dbReference type="EMBL" id="JAIWOZ010000007">
    <property type="protein sequence ID" value="KAH6603689.1"/>
    <property type="molecule type" value="Genomic_DNA"/>
</dbReference>
<evidence type="ECO:0000313" key="2">
    <source>
        <dbReference type="EMBL" id="KAH6603689.1"/>
    </source>
</evidence>